<proteinExistence type="inferred from homology"/>
<comment type="similarity">
    <text evidence="2 5">Belongs to the Nudix hydrolase family.</text>
</comment>
<dbReference type="PROSITE" id="PS00893">
    <property type="entry name" value="NUDIX_BOX"/>
    <property type="match status" value="1"/>
</dbReference>
<dbReference type="InParanoid" id="A0A7L4YKN4"/>
<sequence length="294" mass="32536">MDWSQLAQTSGDVSMRLVRDSAPATVELLDHGTLALRVEVDVQPGNIAHLQWIAEPDASVNSAAHAMRALVRRLFAEFAVSRVQMVVPADDRRQVQIAMRSGLRREAILRGGLFDGASPVDAELFASLSGDPAPESAGGYTYMLDSIMAQKRLISHVVMTDPQGRVLLCQTTFKKDWELPGGIVEDGERPRVAAEREVEEEIGLQIEIGRLLAVDWLPPYLGWSDAIELLYDGGEYDAELTSRLEVDPREIVRAEWFTVDEIADVVSPLNARRLPLLLPQKPEHTLHLESGELA</sequence>
<reference evidence="7 8" key="1">
    <citation type="journal article" date="2018" name="Int. J. Syst. Evol. Microbiol.">
        <title>Epidermidibacterium keratini gen. nov., sp. nov., a member of the family Sporichthyaceae, isolated from keratin epidermis.</title>
        <authorList>
            <person name="Lee D.G."/>
            <person name="Trujillo M.E."/>
            <person name="Kang S."/>
            <person name="Nam J.J."/>
            <person name="Kim Y.J."/>
        </authorList>
    </citation>
    <scope>NUCLEOTIDE SEQUENCE [LARGE SCALE GENOMIC DNA]</scope>
    <source>
        <strain evidence="7 8">EPI-7</strain>
    </source>
</reference>
<dbReference type="RefSeq" id="WP_159542256.1">
    <property type="nucleotide sequence ID" value="NZ_CP047156.1"/>
</dbReference>
<dbReference type="GO" id="GO:0016787">
    <property type="term" value="F:hydrolase activity"/>
    <property type="evidence" value="ECO:0007669"/>
    <property type="project" value="UniProtKB-KW"/>
</dbReference>
<dbReference type="Proteomes" id="UP000463857">
    <property type="component" value="Chromosome"/>
</dbReference>
<dbReference type="OrthoDB" id="4247482at2"/>
<dbReference type="InterPro" id="IPR020476">
    <property type="entry name" value="Nudix_hydrolase"/>
</dbReference>
<evidence type="ECO:0000313" key="8">
    <source>
        <dbReference type="Proteomes" id="UP000463857"/>
    </source>
</evidence>
<keyword evidence="8" id="KW-1185">Reference proteome</keyword>
<organism evidence="7 8">
    <name type="scientific">Epidermidibacterium keratini</name>
    <dbReference type="NCBI Taxonomy" id="1891644"/>
    <lineage>
        <taxon>Bacteria</taxon>
        <taxon>Bacillati</taxon>
        <taxon>Actinomycetota</taxon>
        <taxon>Actinomycetes</taxon>
        <taxon>Sporichthyales</taxon>
        <taxon>Sporichthyaceae</taxon>
        <taxon>Epidermidibacterium</taxon>
    </lineage>
</organism>
<name>A0A7L4YKN4_9ACTN</name>
<dbReference type="PANTHER" id="PTHR43046">
    <property type="entry name" value="GDP-MANNOSE MANNOSYL HYDROLASE"/>
    <property type="match status" value="1"/>
</dbReference>
<evidence type="ECO:0000256" key="5">
    <source>
        <dbReference type="RuleBase" id="RU003476"/>
    </source>
</evidence>
<dbReference type="Pfam" id="PF00293">
    <property type="entry name" value="NUDIX"/>
    <property type="match status" value="1"/>
</dbReference>
<evidence type="ECO:0000259" key="6">
    <source>
        <dbReference type="PROSITE" id="PS51462"/>
    </source>
</evidence>
<evidence type="ECO:0000256" key="1">
    <source>
        <dbReference type="ARBA" id="ARBA00001946"/>
    </source>
</evidence>
<evidence type="ECO:0000256" key="2">
    <source>
        <dbReference type="ARBA" id="ARBA00005582"/>
    </source>
</evidence>
<dbReference type="Gene3D" id="3.90.79.10">
    <property type="entry name" value="Nucleoside Triphosphate Pyrophosphohydrolase"/>
    <property type="match status" value="1"/>
</dbReference>
<dbReference type="EMBL" id="CP047156">
    <property type="protein sequence ID" value="QHB99106.1"/>
    <property type="molecule type" value="Genomic_DNA"/>
</dbReference>
<evidence type="ECO:0000256" key="3">
    <source>
        <dbReference type="ARBA" id="ARBA00022801"/>
    </source>
</evidence>
<dbReference type="PROSITE" id="PS51462">
    <property type="entry name" value="NUDIX"/>
    <property type="match status" value="1"/>
</dbReference>
<keyword evidence="4" id="KW-0460">Magnesium</keyword>
<keyword evidence="3 5" id="KW-0378">Hydrolase</keyword>
<evidence type="ECO:0000256" key="4">
    <source>
        <dbReference type="ARBA" id="ARBA00022842"/>
    </source>
</evidence>
<accession>A0A7L4YKN4</accession>
<dbReference type="InterPro" id="IPR015797">
    <property type="entry name" value="NUDIX_hydrolase-like_dom_sf"/>
</dbReference>
<gene>
    <name evidence="7" type="ORF">EK0264_01575</name>
</gene>
<dbReference type="InterPro" id="IPR020084">
    <property type="entry name" value="NUDIX_hydrolase_CS"/>
</dbReference>
<dbReference type="PANTHER" id="PTHR43046:SF12">
    <property type="entry name" value="GDP-MANNOSE MANNOSYL HYDROLASE"/>
    <property type="match status" value="1"/>
</dbReference>
<dbReference type="AlphaFoldDB" id="A0A7L4YKN4"/>
<evidence type="ECO:0000313" key="7">
    <source>
        <dbReference type="EMBL" id="QHB99106.1"/>
    </source>
</evidence>
<comment type="cofactor">
    <cofactor evidence="1">
        <name>Mg(2+)</name>
        <dbReference type="ChEBI" id="CHEBI:18420"/>
    </cofactor>
</comment>
<feature type="domain" description="Nudix hydrolase" evidence="6">
    <location>
        <begin position="150"/>
        <end position="282"/>
    </location>
</feature>
<dbReference type="CDD" id="cd18876">
    <property type="entry name" value="NUDIX_Hydrolase"/>
    <property type="match status" value="1"/>
</dbReference>
<dbReference type="PRINTS" id="PR00502">
    <property type="entry name" value="NUDIXFAMILY"/>
</dbReference>
<dbReference type="InterPro" id="IPR000086">
    <property type="entry name" value="NUDIX_hydrolase_dom"/>
</dbReference>
<dbReference type="KEGG" id="eke:EK0264_01575"/>
<dbReference type="SUPFAM" id="SSF55811">
    <property type="entry name" value="Nudix"/>
    <property type="match status" value="1"/>
</dbReference>
<protein>
    <submittedName>
        <fullName evidence="7">NUDIX domain-containing protein</fullName>
    </submittedName>
</protein>
<dbReference type="Gene3D" id="3.40.630.30">
    <property type="match status" value="1"/>
</dbReference>